<dbReference type="OrthoDB" id="412005at2759"/>
<reference evidence="1" key="1">
    <citation type="submission" date="2014-05" db="EMBL/GenBank/DDBJ databases">
        <authorList>
            <person name="Chronopoulou M."/>
        </authorList>
    </citation>
    <scope>NUCLEOTIDE SEQUENCE</scope>
    <source>
        <tissue evidence="1">Whole organism</tissue>
    </source>
</reference>
<dbReference type="AlphaFoldDB" id="A0A0K2V2Y8"/>
<evidence type="ECO:0000313" key="1">
    <source>
        <dbReference type="EMBL" id="CDW44685.1"/>
    </source>
</evidence>
<name>A0A0K2V2Y8_LEPSM</name>
<dbReference type="PANTHER" id="PTHR15192">
    <property type="entry name" value="PROTEIN CBG05349"/>
    <property type="match status" value="1"/>
</dbReference>
<proteinExistence type="predicted"/>
<organism evidence="1">
    <name type="scientific">Lepeophtheirus salmonis</name>
    <name type="common">Salmon louse</name>
    <name type="synonym">Caligus salmonis</name>
    <dbReference type="NCBI Taxonomy" id="72036"/>
    <lineage>
        <taxon>Eukaryota</taxon>
        <taxon>Metazoa</taxon>
        <taxon>Ecdysozoa</taxon>
        <taxon>Arthropoda</taxon>
        <taxon>Crustacea</taxon>
        <taxon>Multicrustacea</taxon>
        <taxon>Hexanauplia</taxon>
        <taxon>Copepoda</taxon>
        <taxon>Siphonostomatoida</taxon>
        <taxon>Caligidae</taxon>
        <taxon>Lepeophtheirus</taxon>
    </lineage>
</organism>
<dbReference type="PANTHER" id="PTHR15192:SF8">
    <property type="entry name" value="FAD_NAD(P)-BINDING DOMAIN-CONTAINING PROTEIN"/>
    <property type="match status" value="1"/>
</dbReference>
<protein>
    <submittedName>
        <fullName evidence="1">Uncharacterized protein</fullName>
    </submittedName>
</protein>
<sequence>MPVRSSRSIKNHHDYKDAVIVGNGPSGITLSYMLSGNIPYYKGKSADEYLHLRLQEESDNPLVLQNLEFLSEVHLISRAEETFTNLLLYFLGPSRSFQQSRFVVVRRFGPS</sequence>
<accession>A0A0K2V2Y8</accession>
<dbReference type="InterPro" id="IPR029731">
    <property type="entry name" value="OSGIN1/2"/>
</dbReference>
<dbReference type="EMBL" id="HACA01027324">
    <property type="protein sequence ID" value="CDW44685.1"/>
    <property type="molecule type" value="Transcribed_RNA"/>
</dbReference>